<feature type="compositionally biased region" description="Basic and acidic residues" evidence="1">
    <location>
        <begin position="1"/>
        <end position="18"/>
    </location>
</feature>
<dbReference type="InParanoid" id="A0A409XWV7"/>
<dbReference type="Proteomes" id="UP000284706">
    <property type="component" value="Unassembled WGS sequence"/>
</dbReference>
<gene>
    <name evidence="2" type="ORF">CVT26_014941</name>
</gene>
<proteinExistence type="predicted"/>
<organism evidence="2 3">
    <name type="scientific">Gymnopilus dilepis</name>
    <dbReference type="NCBI Taxonomy" id="231916"/>
    <lineage>
        <taxon>Eukaryota</taxon>
        <taxon>Fungi</taxon>
        <taxon>Dikarya</taxon>
        <taxon>Basidiomycota</taxon>
        <taxon>Agaricomycotina</taxon>
        <taxon>Agaricomycetes</taxon>
        <taxon>Agaricomycetidae</taxon>
        <taxon>Agaricales</taxon>
        <taxon>Agaricineae</taxon>
        <taxon>Hymenogastraceae</taxon>
        <taxon>Gymnopilus</taxon>
    </lineage>
</organism>
<evidence type="ECO:0000256" key="1">
    <source>
        <dbReference type="SAM" id="MobiDB-lite"/>
    </source>
</evidence>
<keyword evidence="3" id="KW-1185">Reference proteome</keyword>
<accession>A0A409XWV7</accession>
<evidence type="ECO:0000313" key="2">
    <source>
        <dbReference type="EMBL" id="PPQ95250.1"/>
    </source>
</evidence>
<dbReference type="AlphaFoldDB" id="A0A409XWV7"/>
<comment type="caution">
    <text evidence="2">The sequence shown here is derived from an EMBL/GenBank/DDBJ whole genome shotgun (WGS) entry which is preliminary data.</text>
</comment>
<evidence type="ECO:0000313" key="3">
    <source>
        <dbReference type="Proteomes" id="UP000284706"/>
    </source>
</evidence>
<reference evidence="2 3" key="1">
    <citation type="journal article" date="2018" name="Evol. Lett.">
        <title>Horizontal gene cluster transfer increased hallucinogenic mushroom diversity.</title>
        <authorList>
            <person name="Reynolds H.T."/>
            <person name="Vijayakumar V."/>
            <person name="Gluck-Thaler E."/>
            <person name="Korotkin H.B."/>
            <person name="Matheny P.B."/>
            <person name="Slot J.C."/>
        </authorList>
    </citation>
    <scope>NUCLEOTIDE SEQUENCE [LARGE SCALE GENOMIC DNA]</scope>
    <source>
        <strain evidence="2 3">SRW20</strain>
    </source>
</reference>
<protein>
    <submittedName>
        <fullName evidence="2">Uncharacterized protein</fullName>
    </submittedName>
</protein>
<name>A0A409XWV7_9AGAR</name>
<dbReference type="EMBL" id="NHYE01001431">
    <property type="protein sequence ID" value="PPQ95250.1"/>
    <property type="molecule type" value="Genomic_DNA"/>
</dbReference>
<feature type="region of interest" description="Disordered" evidence="1">
    <location>
        <begin position="1"/>
        <end position="79"/>
    </location>
</feature>
<sequence>MASEALREHPNLKPRNPEIIKPPPVPKEKPFHRKPLPPLPASRLGDTKPRAIVRVKLYPQAPPIPTGPKRLHKSLPPLPPETQVEITSIIFRVTSNFN</sequence>